<reference evidence="2 3" key="1">
    <citation type="submission" date="2016-05" db="EMBL/GenBank/DDBJ databases">
        <title>A degradative enzymes factory behind the ericoid mycorrhizal symbiosis.</title>
        <authorList>
            <consortium name="DOE Joint Genome Institute"/>
            <person name="Martino E."/>
            <person name="Morin E."/>
            <person name="Grelet G."/>
            <person name="Kuo A."/>
            <person name="Kohler A."/>
            <person name="Daghino S."/>
            <person name="Barry K."/>
            <person name="Choi C."/>
            <person name="Cichocki N."/>
            <person name="Clum A."/>
            <person name="Copeland A."/>
            <person name="Hainaut M."/>
            <person name="Haridas S."/>
            <person name="Labutti K."/>
            <person name="Lindquist E."/>
            <person name="Lipzen A."/>
            <person name="Khouja H.-R."/>
            <person name="Murat C."/>
            <person name="Ohm R."/>
            <person name="Olson A."/>
            <person name="Spatafora J."/>
            <person name="Veneault-Fourrey C."/>
            <person name="Henrissat B."/>
            <person name="Grigoriev I."/>
            <person name="Martin F."/>
            <person name="Perotto S."/>
        </authorList>
    </citation>
    <scope>NUCLEOTIDE SEQUENCE [LARGE SCALE GENOMIC DNA]</scope>
    <source>
        <strain evidence="2 3">UAMH 7357</strain>
    </source>
</reference>
<organism evidence="2 3">
    <name type="scientific">Hyaloscypha hepaticicola</name>
    <dbReference type="NCBI Taxonomy" id="2082293"/>
    <lineage>
        <taxon>Eukaryota</taxon>
        <taxon>Fungi</taxon>
        <taxon>Dikarya</taxon>
        <taxon>Ascomycota</taxon>
        <taxon>Pezizomycotina</taxon>
        <taxon>Leotiomycetes</taxon>
        <taxon>Helotiales</taxon>
        <taxon>Hyaloscyphaceae</taxon>
        <taxon>Hyaloscypha</taxon>
    </lineage>
</organism>
<dbReference type="OrthoDB" id="10575308at2759"/>
<accession>A0A2J6PGA9</accession>
<keyword evidence="1" id="KW-0732">Signal</keyword>
<evidence type="ECO:0000313" key="3">
    <source>
        <dbReference type="Proteomes" id="UP000235672"/>
    </source>
</evidence>
<gene>
    <name evidence="2" type="ORF">NA56DRAFT_652072</name>
</gene>
<dbReference type="AlphaFoldDB" id="A0A2J6PGA9"/>
<evidence type="ECO:0000256" key="1">
    <source>
        <dbReference type="SAM" id="SignalP"/>
    </source>
</evidence>
<feature type="signal peptide" evidence="1">
    <location>
        <begin position="1"/>
        <end position="22"/>
    </location>
</feature>
<sequence>MNTPQGRRIGALIGLGVIGALAAGKLMPSKNQTVIWGIGGELDKVNGEADVLREREAVFGKGAGGEELKRTGT</sequence>
<dbReference type="EMBL" id="KZ613537">
    <property type="protein sequence ID" value="PMD13050.1"/>
    <property type="molecule type" value="Genomic_DNA"/>
</dbReference>
<evidence type="ECO:0000313" key="2">
    <source>
        <dbReference type="EMBL" id="PMD13050.1"/>
    </source>
</evidence>
<dbReference type="Proteomes" id="UP000235672">
    <property type="component" value="Unassembled WGS sequence"/>
</dbReference>
<feature type="chain" id="PRO_5014387710" evidence="1">
    <location>
        <begin position="23"/>
        <end position="73"/>
    </location>
</feature>
<protein>
    <submittedName>
        <fullName evidence="2">Uncharacterized protein</fullName>
    </submittedName>
</protein>
<name>A0A2J6PGA9_9HELO</name>
<keyword evidence="3" id="KW-1185">Reference proteome</keyword>
<proteinExistence type="predicted"/>